<name>A0A062Y1U1_9BACT</name>
<protein>
    <recommendedName>
        <fullName evidence="5">Glucose-1-phosphate thymidylyltransferase</fullName>
    </recommendedName>
</protein>
<dbReference type="Gene3D" id="2.160.10.10">
    <property type="entry name" value="Hexapeptide repeat proteins"/>
    <property type="match status" value="1"/>
</dbReference>
<dbReference type="OrthoDB" id="9779868at2"/>
<reference evidence="3 4" key="1">
    <citation type="submission" date="2014-04" db="EMBL/GenBank/DDBJ databases">
        <title>The Genome Sequence of Thermoanaerobaculum aquaticum MP-01, The First Cultivated Group 23 Acidobacterium.</title>
        <authorList>
            <person name="Stamps B.W."/>
            <person name="Losey N.A."/>
            <person name="Lawson P.A."/>
            <person name="Stevenson B.S."/>
        </authorList>
    </citation>
    <scope>NUCLEOTIDE SEQUENCE [LARGE SCALE GENOMIC DNA]</scope>
    <source>
        <strain evidence="3 4">MP-01</strain>
    </source>
</reference>
<sequence>MIALTAEHFFDLSGFSHRGLFPDNEPVWTALASGLARYLESWSCWEIRSPLPEGVHLLSGPVFIAEDVEIEPGVVIRGPVLLDRGCRVRTGAYLRGPVLCGEGAVVGAHSELKNAILLPQAHAPHQNYVGDSILGRGVNLGAGTILSNVKNVGGEITIPVGEEKVRTGLRKLGAILGDGCKTGCNTVTNPGVLMGPGCVTYPNATLRSGYYPPRTVVKVRQVQQLLRLDS</sequence>
<dbReference type="EMBL" id="JMFG01000008">
    <property type="protein sequence ID" value="KDA54346.1"/>
    <property type="molecule type" value="Genomic_DNA"/>
</dbReference>
<accession>A0A062Y1U1</accession>
<dbReference type="SUPFAM" id="SSF51161">
    <property type="entry name" value="Trimeric LpxA-like enzymes"/>
    <property type="match status" value="1"/>
</dbReference>
<evidence type="ECO:0000256" key="1">
    <source>
        <dbReference type="ARBA" id="ARBA00022679"/>
    </source>
</evidence>
<keyword evidence="1" id="KW-0808">Transferase</keyword>
<comment type="caution">
    <text evidence="3">The sequence shown here is derived from an EMBL/GenBank/DDBJ whole genome shotgun (WGS) entry which is preliminary data.</text>
</comment>
<keyword evidence="4" id="KW-1185">Reference proteome</keyword>
<dbReference type="Proteomes" id="UP000027284">
    <property type="component" value="Unassembled WGS sequence"/>
</dbReference>
<dbReference type="STRING" id="1312852.EG19_11560"/>
<dbReference type="RefSeq" id="WP_038047583.1">
    <property type="nucleotide sequence ID" value="NZ_JMFG01000008.1"/>
</dbReference>
<dbReference type="GO" id="GO:0016746">
    <property type="term" value="F:acyltransferase activity"/>
    <property type="evidence" value="ECO:0007669"/>
    <property type="project" value="UniProtKB-KW"/>
</dbReference>
<dbReference type="AlphaFoldDB" id="A0A062Y1U1"/>
<evidence type="ECO:0008006" key="5">
    <source>
        <dbReference type="Google" id="ProtNLM"/>
    </source>
</evidence>
<keyword evidence="2" id="KW-0012">Acyltransferase</keyword>
<evidence type="ECO:0000313" key="3">
    <source>
        <dbReference type="EMBL" id="KDA54346.1"/>
    </source>
</evidence>
<dbReference type="InterPro" id="IPR011004">
    <property type="entry name" value="Trimer_LpxA-like_sf"/>
</dbReference>
<dbReference type="InterPro" id="IPR050065">
    <property type="entry name" value="GlmU-like"/>
</dbReference>
<evidence type="ECO:0000256" key="2">
    <source>
        <dbReference type="ARBA" id="ARBA00023315"/>
    </source>
</evidence>
<dbReference type="PANTHER" id="PTHR43584:SF8">
    <property type="entry name" value="N-ACETYLMURAMATE ALPHA-1-PHOSPHATE URIDYLYLTRANSFERASE"/>
    <property type="match status" value="1"/>
</dbReference>
<gene>
    <name evidence="3" type="ORF">EG19_11560</name>
</gene>
<organism evidence="3 4">
    <name type="scientific">Thermoanaerobaculum aquaticum</name>
    <dbReference type="NCBI Taxonomy" id="1312852"/>
    <lineage>
        <taxon>Bacteria</taxon>
        <taxon>Pseudomonadati</taxon>
        <taxon>Acidobacteriota</taxon>
        <taxon>Thermoanaerobaculia</taxon>
        <taxon>Thermoanaerobaculales</taxon>
        <taxon>Thermoanaerobaculaceae</taxon>
        <taxon>Thermoanaerobaculum</taxon>
    </lineage>
</organism>
<proteinExistence type="predicted"/>
<dbReference type="PANTHER" id="PTHR43584">
    <property type="entry name" value="NUCLEOTIDYL TRANSFERASE"/>
    <property type="match status" value="1"/>
</dbReference>
<dbReference type="GO" id="GO:0016779">
    <property type="term" value="F:nucleotidyltransferase activity"/>
    <property type="evidence" value="ECO:0007669"/>
    <property type="project" value="UniProtKB-ARBA"/>
</dbReference>
<evidence type="ECO:0000313" key="4">
    <source>
        <dbReference type="Proteomes" id="UP000027284"/>
    </source>
</evidence>